<comment type="caution">
    <text evidence="2">The sequence shown here is derived from an EMBL/GenBank/DDBJ whole genome shotgun (WGS) entry which is preliminary data.</text>
</comment>
<evidence type="ECO:0000256" key="1">
    <source>
        <dbReference type="SAM" id="Phobius"/>
    </source>
</evidence>
<keyword evidence="1" id="KW-0812">Transmembrane</keyword>
<dbReference type="GO" id="GO:0043025">
    <property type="term" value="C:neuronal cell body"/>
    <property type="evidence" value="ECO:0007669"/>
    <property type="project" value="TreeGrafter"/>
</dbReference>
<proteinExistence type="predicted"/>
<keyword evidence="3" id="KW-1185">Reference proteome</keyword>
<protein>
    <recommendedName>
        <fullName evidence="4">Gustatory receptor</fullName>
    </recommendedName>
</protein>
<feature type="transmembrane region" description="Helical" evidence="1">
    <location>
        <begin position="188"/>
        <end position="212"/>
    </location>
</feature>
<gene>
    <name evidence="2" type="primary">AVEN_52449_1</name>
    <name evidence="2" type="ORF">TNIN_432551</name>
</gene>
<dbReference type="GO" id="GO:0007635">
    <property type="term" value="P:chemosensory behavior"/>
    <property type="evidence" value="ECO:0007669"/>
    <property type="project" value="TreeGrafter"/>
</dbReference>
<dbReference type="EMBL" id="BMAV01016456">
    <property type="protein sequence ID" value="GFY67208.1"/>
    <property type="molecule type" value="Genomic_DNA"/>
</dbReference>
<sequence>MVAARKPSKLNVMLVPNSKHKLQKNPLRTACWIASLITTVQIKISPSKSFRNNRNYATKVLVILIRILLSTAFVISMIFIHQLIPSVAVTVTMYATNICGFVLRFVFWAKRREISSSLAQLCQISYGLNPRNVIGNKYINAFLVFFFIDITASLCGMVYLFFKLEWEHFKSSLELPFGVPFGNKDACVVFILICALLSVTCSGCTCLAGLLLCDGTYQTLSNVIRSYRVILAKKLKTHEFSAFIHTENKTLKTIVSLVENVDQALNMCALLQYCMFTSLIFVTISVAITNEKIFRTNIVIGFLVWNFMSAFLLFFGITMRGSKVHEEGEILKKIGLECSNEMSFLNEKDKSFLPLFLFLGNLKDLNLRVTGGGMFVIGRSLFLTITNSLLTYGVILYQLN</sequence>
<feature type="transmembrane region" description="Helical" evidence="1">
    <location>
        <begin position="294"/>
        <end position="315"/>
    </location>
</feature>
<keyword evidence="1" id="KW-0472">Membrane</keyword>
<feature type="transmembrane region" description="Helical" evidence="1">
    <location>
        <begin position="138"/>
        <end position="162"/>
    </location>
</feature>
<feature type="transmembrane region" description="Helical" evidence="1">
    <location>
        <begin position="86"/>
        <end position="107"/>
    </location>
</feature>
<evidence type="ECO:0000313" key="2">
    <source>
        <dbReference type="EMBL" id="GFY67208.1"/>
    </source>
</evidence>
<feature type="transmembrane region" description="Helical" evidence="1">
    <location>
        <begin position="60"/>
        <end position="80"/>
    </location>
</feature>
<dbReference type="GO" id="GO:0030424">
    <property type="term" value="C:axon"/>
    <property type="evidence" value="ECO:0007669"/>
    <property type="project" value="TreeGrafter"/>
</dbReference>
<evidence type="ECO:0000313" key="3">
    <source>
        <dbReference type="Proteomes" id="UP000886998"/>
    </source>
</evidence>
<accession>A0A8X6Y7P2</accession>
<dbReference type="PANTHER" id="PTHR21143:SF104">
    <property type="entry name" value="GUSTATORY RECEPTOR 8A-RELATED"/>
    <property type="match status" value="1"/>
</dbReference>
<name>A0A8X6Y7P2_9ARAC</name>
<dbReference type="OrthoDB" id="6428803at2759"/>
<dbReference type="GO" id="GO:0008049">
    <property type="term" value="P:male courtship behavior"/>
    <property type="evidence" value="ECO:0007669"/>
    <property type="project" value="TreeGrafter"/>
</dbReference>
<feature type="transmembrane region" description="Helical" evidence="1">
    <location>
        <begin position="270"/>
        <end position="288"/>
    </location>
</feature>
<feature type="transmembrane region" description="Helical" evidence="1">
    <location>
        <begin position="381"/>
        <end position="399"/>
    </location>
</feature>
<dbReference type="PANTHER" id="PTHR21143">
    <property type="entry name" value="INVERTEBRATE GUSTATORY RECEPTOR"/>
    <property type="match status" value="1"/>
</dbReference>
<keyword evidence="1" id="KW-1133">Transmembrane helix</keyword>
<evidence type="ECO:0008006" key="4">
    <source>
        <dbReference type="Google" id="ProtNLM"/>
    </source>
</evidence>
<reference evidence="2" key="1">
    <citation type="submission" date="2020-08" db="EMBL/GenBank/DDBJ databases">
        <title>Multicomponent nature underlies the extraordinary mechanical properties of spider dragline silk.</title>
        <authorList>
            <person name="Kono N."/>
            <person name="Nakamura H."/>
            <person name="Mori M."/>
            <person name="Yoshida Y."/>
            <person name="Ohtoshi R."/>
            <person name="Malay A.D."/>
            <person name="Moran D.A.P."/>
            <person name="Tomita M."/>
            <person name="Numata K."/>
            <person name="Arakawa K."/>
        </authorList>
    </citation>
    <scope>NUCLEOTIDE SEQUENCE</scope>
</reference>
<dbReference type="GO" id="GO:0030425">
    <property type="term" value="C:dendrite"/>
    <property type="evidence" value="ECO:0007669"/>
    <property type="project" value="TreeGrafter"/>
</dbReference>
<dbReference type="Proteomes" id="UP000886998">
    <property type="component" value="Unassembled WGS sequence"/>
</dbReference>
<dbReference type="AlphaFoldDB" id="A0A8X6Y7P2"/>
<organism evidence="2 3">
    <name type="scientific">Trichonephila inaurata madagascariensis</name>
    <dbReference type="NCBI Taxonomy" id="2747483"/>
    <lineage>
        <taxon>Eukaryota</taxon>
        <taxon>Metazoa</taxon>
        <taxon>Ecdysozoa</taxon>
        <taxon>Arthropoda</taxon>
        <taxon>Chelicerata</taxon>
        <taxon>Arachnida</taxon>
        <taxon>Araneae</taxon>
        <taxon>Araneomorphae</taxon>
        <taxon>Entelegynae</taxon>
        <taxon>Araneoidea</taxon>
        <taxon>Nephilidae</taxon>
        <taxon>Trichonephila</taxon>
        <taxon>Trichonephila inaurata</taxon>
    </lineage>
</organism>